<keyword evidence="4" id="KW-1185">Reference proteome</keyword>
<organism evidence="2">
    <name type="scientific">Salvia splendens</name>
    <name type="common">Scarlet sage</name>
    <dbReference type="NCBI Taxonomy" id="180675"/>
    <lineage>
        <taxon>Eukaryota</taxon>
        <taxon>Viridiplantae</taxon>
        <taxon>Streptophyta</taxon>
        <taxon>Embryophyta</taxon>
        <taxon>Tracheophyta</taxon>
        <taxon>Spermatophyta</taxon>
        <taxon>Magnoliopsida</taxon>
        <taxon>eudicotyledons</taxon>
        <taxon>Gunneridae</taxon>
        <taxon>Pentapetalae</taxon>
        <taxon>asterids</taxon>
        <taxon>lamiids</taxon>
        <taxon>Lamiales</taxon>
        <taxon>Lamiaceae</taxon>
        <taxon>Nepetoideae</taxon>
        <taxon>Mentheae</taxon>
        <taxon>Salviinae</taxon>
        <taxon>Salvia</taxon>
        <taxon>Salvia subgen. Calosphace</taxon>
        <taxon>core Calosphace</taxon>
    </lineage>
</organism>
<accession>A0A8X8VWV1</accession>
<feature type="region of interest" description="Disordered" evidence="1">
    <location>
        <begin position="271"/>
        <end position="329"/>
    </location>
</feature>
<sequence>MLNEWTRERAIPPSRGVAIPPTEREAKSLTSLHELLSSLSMGKSLFLPPWKNECLTARRSCSLPLSSSKERVHEVINSVPDVAFILEHPMELLACSLPLEIPCLCRIRRSRTYEGKSLRPIVSDVQQLLMSYHNWSSPPPDILAILNLFFGPPPTSYRTPLAPLALIRRTVLESEIKGIANRMKTKALFDGKFPLLHFLLSKAPTLDSMESLVCGFFDISANMLTEPVALWSKSVNNQDVRLTDRLPRLLLPLLFSENAWMSTSEKVPGLVTKPCQPSLAETRSKEAGKRRGPVKPTVTERNSSRSYLRNSSDQAEALKQRKELRHARE</sequence>
<dbReference type="EMBL" id="PNBA02000359">
    <property type="protein sequence ID" value="KAG6383883.1"/>
    <property type="molecule type" value="Genomic_DNA"/>
</dbReference>
<evidence type="ECO:0000313" key="3">
    <source>
        <dbReference type="EMBL" id="KAG6384646.1"/>
    </source>
</evidence>
<comment type="caution">
    <text evidence="2">The sequence shown here is derived from an EMBL/GenBank/DDBJ whole genome shotgun (WGS) entry which is preliminary data.</text>
</comment>
<dbReference type="AlphaFoldDB" id="A0A8X8VWV1"/>
<dbReference type="Proteomes" id="UP000298416">
    <property type="component" value="Unassembled WGS sequence"/>
</dbReference>
<evidence type="ECO:0000313" key="4">
    <source>
        <dbReference type="Proteomes" id="UP000298416"/>
    </source>
</evidence>
<dbReference type="EMBL" id="PNBA02000024">
    <property type="protein sequence ID" value="KAG6384646.1"/>
    <property type="molecule type" value="Genomic_DNA"/>
</dbReference>
<evidence type="ECO:0000256" key="1">
    <source>
        <dbReference type="SAM" id="MobiDB-lite"/>
    </source>
</evidence>
<proteinExistence type="predicted"/>
<gene>
    <name evidence="3" type="ORF">SASPL_155489</name>
    <name evidence="2" type="ORF">SASPL_156296</name>
</gene>
<geneLocation type="mitochondrion" evidence="3"/>
<keyword evidence="3 4" id="KW-0496">Mitochondrion</keyword>
<protein>
    <submittedName>
        <fullName evidence="2">Uncharacterized protein</fullName>
    </submittedName>
</protein>
<evidence type="ECO:0000313" key="2">
    <source>
        <dbReference type="EMBL" id="KAG6383883.1"/>
    </source>
</evidence>
<reference evidence="2" key="1">
    <citation type="submission" date="2018-01" db="EMBL/GenBank/DDBJ databases">
        <authorList>
            <person name="Mao J.F."/>
        </authorList>
    </citation>
    <scope>NUCLEOTIDE SEQUENCE</scope>
    <source>
        <strain evidence="2">Huo1</strain>
        <tissue evidence="2">Leaf</tissue>
    </source>
</reference>
<name>A0A8X8VWV1_SALSN</name>
<reference evidence="2" key="2">
    <citation type="submission" date="2020-08" db="EMBL/GenBank/DDBJ databases">
        <title>Plant Genome Project.</title>
        <authorList>
            <person name="Zhang R.-G."/>
        </authorList>
    </citation>
    <scope>NUCLEOTIDE SEQUENCE</scope>
    <source>
        <strain evidence="2">Huo1</strain>
        <tissue evidence="2">Leaf</tissue>
    </source>
</reference>